<proteinExistence type="predicted"/>
<dbReference type="InterPro" id="IPR035965">
    <property type="entry name" value="PAS-like_dom_sf"/>
</dbReference>
<evidence type="ECO:0000313" key="1">
    <source>
        <dbReference type="EMBL" id="MDH0364737.1"/>
    </source>
</evidence>
<comment type="caution">
    <text evidence="1">The sequence shown here is derived from an EMBL/GenBank/DDBJ whole genome shotgun (WGS) entry which is preliminary data.</text>
</comment>
<dbReference type="Proteomes" id="UP001158297">
    <property type="component" value="Unassembled WGS sequence"/>
</dbReference>
<gene>
    <name evidence="1" type="ORF">N7330_17000</name>
</gene>
<evidence type="ECO:0000313" key="2">
    <source>
        <dbReference type="Proteomes" id="UP001158297"/>
    </source>
</evidence>
<dbReference type="AlphaFoldDB" id="A0AA42HUE9"/>
<protein>
    <recommendedName>
        <fullName evidence="3">PAS domain-containing protein</fullName>
    </recommendedName>
</protein>
<name>A0AA42HUE9_9BURK</name>
<evidence type="ECO:0008006" key="3">
    <source>
        <dbReference type="Google" id="ProtNLM"/>
    </source>
</evidence>
<dbReference type="EMBL" id="JAODZU010000026">
    <property type="protein sequence ID" value="MDH0364737.1"/>
    <property type="molecule type" value="Genomic_DNA"/>
</dbReference>
<accession>A0AA42HUE9</accession>
<sequence length="45" mass="5172">MRENLPVMDQEFDYPADELLMSTTDSQGRITHCNAAFERVSGYTM</sequence>
<dbReference type="SUPFAM" id="SSF55785">
    <property type="entry name" value="PYP-like sensor domain (PAS domain)"/>
    <property type="match status" value="1"/>
</dbReference>
<dbReference type="RefSeq" id="WP_279860589.1">
    <property type="nucleotide sequence ID" value="NZ_JAODZU010000026.1"/>
</dbReference>
<reference evidence="1" key="1">
    <citation type="submission" date="2022-09" db="EMBL/GenBank/DDBJ databases">
        <title>Intensive care unit water sources are persistently colonized with multi-drug resistant bacteria and are the site of extensive horizontal gene transfer of antibiotic resistance genes.</title>
        <authorList>
            <person name="Diorio-Toth L."/>
        </authorList>
    </citation>
    <scope>NUCLEOTIDE SEQUENCE</scope>
    <source>
        <strain evidence="1">GD04130</strain>
    </source>
</reference>
<organism evidence="1 2">
    <name type="scientific">Comamonas aquatica</name>
    <dbReference type="NCBI Taxonomy" id="225991"/>
    <lineage>
        <taxon>Bacteria</taxon>
        <taxon>Pseudomonadati</taxon>
        <taxon>Pseudomonadota</taxon>
        <taxon>Betaproteobacteria</taxon>
        <taxon>Burkholderiales</taxon>
        <taxon>Comamonadaceae</taxon>
        <taxon>Comamonas</taxon>
    </lineage>
</organism>
<dbReference type="Gene3D" id="3.30.450.20">
    <property type="entry name" value="PAS domain"/>
    <property type="match status" value="1"/>
</dbReference>